<gene>
    <name evidence="2" type="ORF">L210DRAFT_3563723</name>
</gene>
<evidence type="ECO:0000313" key="3">
    <source>
        <dbReference type="Proteomes" id="UP001194468"/>
    </source>
</evidence>
<dbReference type="Proteomes" id="UP001194468">
    <property type="component" value="Unassembled WGS sequence"/>
</dbReference>
<feature type="signal peptide" evidence="1">
    <location>
        <begin position="1"/>
        <end position="18"/>
    </location>
</feature>
<name>A0AAD4BH81_BOLED</name>
<protein>
    <recommendedName>
        <fullName evidence="4">Secreted protein</fullName>
    </recommendedName>
</protein>
<keyword evidence="1" id="KW-0732">Signal</keyword>
<dbReference type="AlphaFoldDB" id="A0AAD4BH81"/>
<accession>A0AAD4BH81</accession>
<feature type="chain" id="PRO_5042186611" description="Secreted protein" evidence="1">
    <location>
        <begin position="19"/>
        <end position="73"/>
    </location>
</feature>
<keyword evidence="3" id="KW-1185">Reference proteome</keyword>
<proteinExistence type="predicted"/>
<reference evidence="2" key="1">
    <citation type="submission" date="2019-10" db="EMBL/GenBank/DDBJ databases">
        <authorList>
            <consortium name="DOE Joint Genome Institute"/>
            <person name="Kuo A."/>
            <person name="Miyauchi S."/>
            <person name="Kiss E."/>
            <person name="Drula E."/>
            <person name="Kohler A."/>
            <person name="Sanchez-Garcia M."/>
            <person name="Andreopoulos B."/>
            <person name="Barry K.W."/>
            <person name="Bonito G."/>
            <person name="Buee M."/>
            <person name="Carver A."/>
            <person name="Chen C."/>
            <person name="Cichocki N."/>
            <person name="Clum A."/>
            <person name="Culley D."/>
            <person name="Crous P.W."/>
            <person name="Fauchery L."/>
            <person name="Girlanda M."/>
            <person name="Hayes R."/>
            <person name="Keri Z."/>
            <person name="LaButti K."/>
            <person name="Lipzen A."/>
            <person name="Lombard V."/>
            <person name="Magnuson J."/>
            <person name="Maillard F."/>
            <person name="Morin E."/>
            <person name="Murat C."/>
            <person name="Nolan M."/>
            <person name="Ohm R."/>
            <person name="Pangilinan J."/>
            <person name="Pereira M."/>
            <person name="Perotto S."/>
            <person name="Peter M."/>
            <person name="Riley R."/>
            <person name="Sitrit Y."/>
            <person name="Stielow B."/>
            <person name="Szollosi G."/>
            <person name="Zifcakova L."/>
            <person name="Stursova M."/>
            <person name="Spatafora J.W."/>
            <person name="Tedersoo L."/>
            <person name="Vaario L.-M."/>
            <person name="Yamada A."/>
            <person name="Yan M."/>
            <person name="Wang P."/>
            <person name="Xu J."/>
            <person name="Bruns T."/>
            <person name="Baldrian P."/>
            <person name="Vilgalys R."/>
            <person name="Henrissat B."/>
            <person name="Grigoriev I.V."/>
            <person name="Hibbett D."/>
            <person name="Nagy L.G."/>
            <person name="Martin F.M."/>
        </authorList>
    </citation>
    <scope>NUCLEOTIDE SEQUENCE</scope>
    <source>
        <strain evidence="2">BED1</strain>
    </source>
</reference>
<comment type="caution">
    <text evidence="2">The sequence shown here is derived from an EMBL/GenBank/DDBJ whole genome shotgun (WGS) entry which is preliminary data.</text>
</comment>
<evidence type="ECO:0008006" key="4">
    <source>
        <dbReference type="Google" id="ProtNLM"/>
    </source>
</evidence>
<evidence type="ECO:0000313" key="2">
    <source>
        <dbReference type="EMBL" id="KAF8428918.1"/>
    </source>
</evidence>
<sequence>MLAIALFGIILPWQVVRRAKPVVTSHSISMTLKHRCKRSRVVCMDNWIHAKARWRENDSALRWCRFPRKSMFV</sequence>
<dbReference type="EMBL" id="WHUW01000070">
    <property type="protein sequence ID" value="KAF8428918.1"/>
    <property type="molecule type" value="Genomic_DNA"/>
</dbReference>
<reference evidence="2" key="2">
    <citation type="journal article" date="2020" name="Nat. Commun.">
        <title>Large-scale genome sequencing of mycorrhizal fungi provides insights into the early evolution of symbiotic traits.</title>
        <authorList>
            <person name="Miyauchi S."/>
            <person name="Kiss E."/>
            <person name="Kuo A."/>
            <person name="Drula E."/>
            <person name="Kohler A."/>
            <person name="Sanchez-Garcia M."/>
            <person name="Morin E."/>
            <person name="Andreopoulos B."/>
            <person name="Barry K.W."/>
            <person name="Bonito G."/>
            <person name="Buee M."/>
            <person name="Carver A."/>
            <person name="Chen C."/>
            <person name="Cichocki N."/>
            <person name="Clum A."/>
            <person name="Culley D."/>
            <person name="Crous P.W."/>
            <person name="Fauchery L."/>
            <person name="Girlanda M."/>
            <person name="Hayes R.D."/>
            <person name="Keri Z."/>
            <person name="LaButti K."/>
            <person name="Lipzen A."/>
            <person name="Lombard V."/>
            <person name="Magnuson J."/>
            <person name="Maillard F."/>
            <person name="Murat C."/>
            <person name="Nolan M."/>
            <person name="Ohm R.A."/>
            <person name="Pangilinan J."/>
            <person name="Pereira M.F."/>
            <person name="Perotto S."/>
            <person name="Peter M."/>
            <person name="Pfister S."/>
            <person name="Riley R."/>
            <person name="Sitrit Y."/>
            <person name="Stielow J.B."/>
            <person name="Szollosi G."/>
            <person name="Zifcakova L."/>
            <person name="Stursova M."/>
            <person name="Spatafora J.W."/>
            <person name="Tedersoo L."/>
            <person name="Vaario L.M."/>
            <person name="Yamada A."/>
            <person name="Yan M."/>
            <person name="Wang P."/>
            <person name="Xu J."/>
            <person name="Bruns T."/>
            <person name="Baldrian P."/>
            <person name="Vilgalys R."/>
            <person name="Dunand C."/>
            <person name="Henrissat B."/>
            <person name="Grigoriev I.V."/>
            <person name="Hibbett D."/>
            <person name="Nagy L.G."/>
            <person name="Martin F.M."/>
        </authorList>
    </citation>
    <scope>NUCLEOTIDE SEQUENCE</scope>
    <source>
        <strain evidence="2">BED1</strain>
    </source>
</reference>
<organism evidence="2 3">
    <name type="scientific">Boletus edulis BED1</name>
    <dbReference type="NCBI Taxonomy" id="1328754"/>
    <lineage>
        <taxon>Eukaryota</taxon>
        <taxon>Fungi</taxon>
        <taxon>Dikarya</taxon>
        <taxon>Basidiomycota</taxon>
        <taxon>Agaricomycotina</taxon>
        <taxon>Agaricomycetes</taxon>
        <taxon>Agaricomycetidae</taxon>
        <taxon>Boletales</taxon>
        <taxon>Boletineae</taxon>
        <taxon>Boletaceae</taxon>
        <taxon>Boletoideae</taxon>
        <taxon>Boletus</taxon>
    </lineage>
</organism>
<evidence type="ECO:0000256" key="1">
    <source>
        <dbReference type="SAM" id="SignalP"/>
    </source>
</evidence>